<dbReference type="SUPFAM" id="SSF82714">
    <property type="entry name" value="Multidrug efflux transporter AcrB TolC docking domain, DN and DC subdomains"/>
    <property type="match status" value="1"/>
</dbReference>
<dbReference type="SUPFAM" id="SSF82693">
    <property type="entry name" value="Multidrug efflux transporter AcrB pore domain, PN1, PN2, PC1 and PC2 subdomains"/>
    <property type="match status" value="2"/>
</dbReference>
<keyword evidence="2" id="KW-1133">Transmembrane helix</keyword>
<organism evidence="3 4">
    <name type="scientific">Romeriopsis navalis LEGE 11480</name>
    <dbReference type="NCBI Taxonomy" id="2777977"/>
    <lineage>
        <taxon>Bacteria</taxon>
        <taxon>Bacillati</taxon>
        <taxon>Cyanobacteriota</taxon>
        <taxon>Cyanophyceae</taxon>
        <taxon>Leptolyngbyales</taxon>
        <taxon>Leptolyngbyaceae</taxon>
        <taxon>Romeriopsis</taxon>
        <taxon>Romeriopsis navalis</taxon>
    </lineage>
</organism>
<dbReference type="Gene3D" id="3.30.70.1430">
    <property type="entry name" value="Multidrug efflux transporter AcrB pore domain"/>
    <property type="match status" value="2"/>
</dbReference>
<feature type="transmembrane region" description="Helical" evidence="2">
    <location>
        <begin position="379"/>
        <end position="398"/>
    </location>
</feature>
<evidence type="ECO:0000256" key="2">
    <source>
        <dbReference type="SAM" id="Phobius"/>
    </source>
</evidence>
<dbReference type="EMBL" id="JADEXQ010000017">
    <property type="protein sequence ID" value="MBE9029491.1"/>
    <property type="molecule type" value="Genomic_DNA"/>
</dbReference>
<accession>A0A928Z1M2</accession>
<reference evidence="3" key="1">
    <citation type="submission" date="2020-10" db="EMBL/GenBank/DDBJ databases">
        <authorList>
            <person name="Castelo-Branco R."/>
            <person name="Eusebio N."/>
            <person name="Adriana R."/>
            <person name="Vieira A."/>
            <person name="Brugerolle De Fraissinette N."/>
            <person name="Rezende De Castro R."/>
            <person name="Schneider M.P."/>
            <person name="Vasconcelos V."/>
            <person name="Leao P.N."/>
        </authorList>
    </citation>
    <scope>NUCLEOTIDE SEQUENCE</scope>
    <source>
        <strain evidence="3">LEGE 11480</strain>
    </source>
</reference>
<feature type="transmembrane region" description="Helical" evidence="2">
    <location>
        <begin position="504"/>
        <end position="528"/>
    </location>
</feature>
<dbReference type="SUPFAM" id="SSF82866">
    <property type="entry name" value="Multidrug efflux transporter AcrB transmembrane domain"/>
    <property type="match status" value="2"/>
</dbReference>
<dbReference type="Gene3D" id="3.30.2090.10">
    <property type="entry name" value="Multidrug efflux transporter AcrB TolC docking domain, DN and DC subdomains"/>
    <property type="match status" value="2"/>
</dbReference>
<name>A0A928Z1M2_9CYAN</name>
<dbReference type="GO" id="GO:0005886">
    <property type="term" value="C:plasma membrane"/>
    <property type="evidence" value="ECO:0007669"/>
    <property type="project" value="TreeGrafter"/>
</dbReference>
<dbReference type="Gene3D" id="3.30.70.1320">
    <property type="entry name" value="Multidrug efflux transporter AcrB pore domain like"/>
    <property type="match status" value="1"/>
</dbReference>
<feature type="transmembrane region" description="Helical" evidence="2">
    <location>
        <begin position="573"/>
        <end position="592"/>
    </location>
</feature>
<gene>
    <name evidence="3" type="ORF">IQ266_06905</name>
</gene>
<feature type="transmembrane region" description="Helical" evidence="2">
    <location>
        <begin position="967"/>
        <end position="987"/>
    </location>
</feature>
<dbReference type="PRINTS" id="PR00702">
    <property type="entry name" value="ACRIFLAVINRP"/>
</dbReference>
<dbReference type="Pfam" id="PF00873">
    <property type="entry name" value="ACR_tran"/>
    <property type="match status" value="1"/>
</dbReference>
<dbReference type="PANTHER" id="PTHR32063">
    <property type="match status" value="1"/>
</dbReference>
<feature type="region of interest" description="Disordered" evidence="1">
    <location>
        <begin position="148"/>
        <end position="167"/>
    </location>
</feature>
<dbReference type="Proteomes" id="UP000625316">
    <property type="component" value="Unassembled WGS sequence"/>
</dbReference>
<dbReference type="InterPro" id="IPR001036">
    <property type="entry name" value="Acrflvin-R"/>
</dbReference>
<keyword evidence="2" id="KW-0812">Transmembrane</keyword>
<sequence length="1101" mass="121042">MSPAESNQPPADAPDRVAAAIDSGMIEPEPYQADIPGWMTFFFTRQIFAILLCIMLLIGGVMGYFSMVKEGDPDIKIARALITTVWPGTDAETIENQVTDKIEAEIKSLPGLDDFTSATFNSFSIVNVAFKAESPVAESIQKLRGKLDDAEPELPSVSTGREKSDFEQLSQQDAPILSLALTGAGLDAPLLSRVAEDLQERLESVKNVREVRVAGRREDVIHVQMRPSRLTTLGISSTQVRQAIADGNRDMSWDLVRDDNIGAQVRMYGRFRRLEALKELPITRLNDNRLVRLAEVAEVYQGLERETNRASLSWQGKAFAPTVVLDVVKVPGSDTSQVASDVLATLELVRENPALWPHDMNYQVLNNDADKIRRELNNLGSNVLQASLCVFAILLVALTWREALIAGLAIPLTFLGATFVLWALGYTLNSMVMIGMILALGLLVDVFILMLEGMHDGIEVQGLSFNQAAIRTVRTYAAPAFSGQLTTILAMAPLMAIAGTMGKFVRLIPISAIICLILSYGVALLIVVPLSQFLLDRKTTVGHSKTFIDRLTETIAARFAQWSLKVTVPNRHVARLWTAGTLALFVCAMIAFNQLPFALFPDSEGRKLSINVELPPAATLERSQEVADRLGEQLRNYRDPQGQKVFENVVKLVGQRSNMVVSSEIKPVNADYFVGLSAILVERSQRQRDSFEYARELRQQLNDTIVQEYPGAILAVQYERAGGSEDPIQVELYGEDLQTLRQISSQVQQALREIPGTMDVRDDLGNLREDYKLVPKREALNFYGINQEDLGGQGRYLMIDNDVGDFSQGSGKADLEIRLSTKWPSRQGQVGGPSRLDEFATMRFITPAGEVLPADALFEPVQGAVPLSITHRDTQRSVTVLAKVMPGQGYFDSGILAALMPKLEAMQFDPNDADNPRRWQRGYSYRFGGDADTSSETFGSAGQMLIVAIFLVFAVLVLQFGSYTQPVIIILTIPFALIGTIFGYVLLDLPFSFPAAIGIISLTGIVVNNAIVMVDTMNERRREGFDVRHAAALGASDRLRPIVTTSLTTVIGLIPLALSDSKWFPLCMAIICGLMSATLIALLVVPGLYLQLTPHDRADAT</sequence>
<dbReference type="InterPro" id="IPR027463">
    <property type="entry name" value="AcrB_DN_DC_subdom"/>
</dbReference>
<evidence type="ECO:0000313" key="4">
    <source>
        <dbReference type="Proteomes" id="UP000625316"/>
    </source>
</evidence>
<protein>
    <submittedName>
        <fullName evidence="3">Efflux RND transporter permease subunit</fullName>
    </submittedName>
</protein>
<feature type="transmembrane region" description="Helical" evidence="2">
    <location>
        <begin position="431"/>
        <end position="451"/>
    </location>
</feature>
<feature type="transmembrane region" description="Helical" evidence="2">
    <location>
        <begin position="941"/>
        <end position="960"/>
    </location>
</feature>
<feature type="transmembrane region" description="Helical" evidence="2">
    <location>
        <begin position="1039"/>
        <end position="1057"/>
    </location>
</feature>
<feature type="transmembrane region" description="Helical" evidence="2">
    <location>
        <begin position="47"/>
        <end position="67"/>
    </location>
</feature>
<dbReference type="Gene3D" id="1.20.1640.10">
    <property type="entry name" value="Multidrug efflux transporter AcrB transmembrane domain"/>
    <property type="match status" value="2"/>
</dbReference>
<keyword evidence="2" id="KW-0472">Membrane</keyword>
<dbReference type="PANTHER" id="PTHR32063:SF24">
    <property type="entry name" value="CATION EFFLUX SYSTEM (ACRB_ACRD_ACRF FAMILY)"/>
    <property type="match status" value="1"/>
</dbReference>
<dbReference type="GO" id="GO:0042910">
    <property type="term" value="F:xenobiotic transmembrane transporter activity"/>
    <property type="evidence" value="ECO:0007669"/>
    <property type="project" value="TreeGrafter"/>
</dbReference>
<feature type="transmembrane region" description="Helical" evidence="2">
    <location>
        <begin position="1063"/>
        <end position="1090"/>
    </location>
</feature>
<evidence type="ECO:0000256" key="1">
    <source>
        <dbReference type="SAM" id="MobiDB-lite"/>
    </source>
</evidence>
<feature type="transmembrane region" description="Helical" evidence="2">
    <location>
        <begin position="405"/>
        <end position="425"/>
    </location>
</feature>
<keyword evidence="4" id="KW-1185">Reference proteome</keyword>
<evidence type="ECO:0000313" key="3">
    <source>
        <dbReference type="EMBL" id="MBE9029491.1"/>
    </source>
</evidence>
<dbReference type="Gene3D" id="3.30.70.1440">
    <property type="entry name" value="Multidrug efflux transporter AcrB pore domain"/>
    <property type="match status" value="1"/>
</dbReference>
<feature type="transmembrane region" description="Helical" evidence="2">
    <location>
        <begin position="993"/>
        <end position="1018"/>
    </location>
</feature>
<proteinExistence type="predicted"/>
<dbReference type="AlphaFoldDB" id="A0A928Z1M2"/>
<comment type="caution">
    <text evidence="3">The sequence shown here is derived from an EMBL/GenBank/DDBJ whole genome shotgun (WGS) entry which is preliminary data.</text>
</comment>